<name>A0A451A2E3_9GAMM</name>
<accession>A0A451A2E3</accession>
<sequence length="87" mass="10045">MALQDEENGLMPIFRELLDELYTKINHLDRRIVSLEKRLGIISRQSEKCQLLMTGIGLMMAMVLSPRSKEEILRVWKFSASVKIPNA</sequence>
<dbReference type="EMBL" id="CAADFX010000118">
    <property type="protein sequence ID" value="VFK60201.1"/>
    <property type="molecule type" value="Genomic_DNA"/>
</dbReference>
<gene>
    <name evidence="1" type="ORF">BECKTUN1418D_GA0071000_11189</name>
</gene>
<proteinExistence type="predicted"/>
<protein>
    <submittedName>
        <fullName evidence="1">Uncharacterized protein</fullName>
    </submittedName>
</protein>
<reference evidence="1" key="1">
    <citation type="submission" date="2019-02" db="EMBL/GenBank/DDBJ databases">
        <authorList>
            <person name="Gruber-Vodicka R. H."/>
            <person name="Seah K. B. B."/>
        </authorList>
    </citation>
    <scope>NUCLEOTIDE SEQUENCE</scope>
    <source>
        <strain evidence="1">BECK_BY1</strain>
    </source>
</reference>
<evidence type="ECO:0000313" key="1">
    <source>
        <dbReference type="EMBL" id="VFK60201.1"/>
    </source>
</evidence>
<organism evidence="1">
    <name type="scientific">Candidatus Kentrum sp. TUN</name>
    <dbReference type="NCBI Taxonomy" id="2126343"/>
    <lineage>
        <taxon>Bacteria</taxon>
        <taxon>Pseudomonadati</taxon>
        <taxon>Pseudomonadota</taxon>
        <taxon>Gammaproteobacteria</taxon>
        <taxon>Candidatus Kentrum</taxon>
    </lineage>
</organism>
<dbReference type="AlphaFoldDB" id="A0A451A2E3"/>